<dbReference type="GO" id="GO:0044010">
    <property type="term" value="P:single-species biofilm formation"/>
    <property type="evidence" value="ECO:0007669"/>
    <property type="project" value="TreeGrafter"/>
</dbReference>
<dbReference type="GeneID" id="86940921"/>
<evidence type="ECO:0000259" key="1">
    <source>
        <dbReference type="Pfam" id="PF00535"/>
    </source>
</evidence>
<dbReference type="PANTHER" id="PTHR43685">
    <property type="entry name" value="GLYCOSYLTRANSFERASE"/>
    <property type="match status" value="1"/>
</dbReference>
<feature type="domain" description="Glycosyltransferase 2-like" evidence="1">
    <location>
        <begin position="8"/>
        <end position="179"/>
    </location>
</feature>
<evidence type="ECO:0000313" key="2">
    <source>
        <dbReference type="EMBL" id="EHO16460.1"/>
    </source>
</evidence>
<accession>A0AA36Y4B2</accession>
<comment type="caution">
    <text evidence="2">The sequence shown here is derived from an EMBL/GenBank/DDBJ whole genome shotgun (WGS) entry which is preliminary data.</text>
</comment>
<evidence type="ECO:0000313" key="3">
    <source>
        <dbReference type="Proteomes" id="UP000018466"/>
    </source>
</evidence>
<protein>
    <recommendedName>
        <fullName evidence="1">Glycosyltransferase 2-like domain-containing protein</fullName>
    </recommendedName>
</protein>
<gene>
    <name evidence="2" type="ORF">HMPREF9623_01159</name>
</gene>
<name>A0AA36Y4B2_9FIRM</name>
<dbReference type="AlphaFoldDB" id="A0AA36Y4B2"/>
<dbReference type="InterPro" id="IPR050834">
    <property type="entry name" value="Glycosyltransf_2"/>
</dbReference>
<keyword evidence="3" id="KW-1185">Reference proteome</keyword>
<reference evidence="2 3" key="1">
    <citation type="submission" date="2011-10" db="EMBL/GenBank/DDBJ databases">
        <title>The Genome Sequence of Lachnospiraceae bacterium ACC2.</title>
        <authorList>
            <consortium name="The Broad Institute Genome Sequencing Platform"/>
            <person name="Earl A."/>
            <person name="Ward D."/>
            <person name="Feldgarden M."/>
            <person name="Gevers D."/>
            <person name="Sizova M."/>
            <person name="Hazen A."/>
            <person name="Epstein S."/>
            <person name="Young S.K."/>
            <person name="Zeng Q."/>
            <person name="Gargeya S."/>
            <person name="Fitzgerald M."/>
            <person name="Haas B."/>
            <person name="Abouelleil A."/>
            <person name="Alvarado L."/>
            <person name="Arachchi H.M."/>
            <person name="Berlin A."/>
            <person name="Brown A."/>
            <person name="Chapman S.B."/>
            <person name="Chen Z."/>
            <person name="Dunbar C."/>
            <person name="Freedman E."/>
            <person name="Gearin G."/>
            <person name="Goldberg J."/>
            <person name="Griggs A."/>
            <person name="Gujja S."/>
            <person name="Heiman D."/>
            <person name="Howarth C."/>
            <person name="Larson L."/>
            <person name="Lui A."/>
            <person name="MacDonald P.J.P."/>
            <person name="Montmayeur A."/>
            <person name="Murphy C."/>
            <person name="Neiman D."/>
            <person name="Pearson M."/>
            <person name="Priest M."/>
            <person name="Roberts A."/>
            <person name="Saif S."/>
            <person name="Shea T."/>
            <person name="Shenoy N."/>
            <person name="Sisk P."/>
            <person name="Stolte C."/>
            <person name="Sykes S."/>
            <person name="Wortman J."/>
            <person name="Nusbaum C."/>
            <person name="Birren B."/>
        </authorList>
    </citation>
    <scope>NUCLEOTIDE SEQUENCE [LARGE SCALE GENOMIC DNA]</scope>
    <source>
        <strain evidence="2 3">ACC2</strain>
    </source>
</reference>
<organism evidence="2 3">
    <name type="scientific">Stomatobaculum longum</name>
    <dbReference type="NCBI Taxonomy" id="796942"/>
    <lineage>
        <taxon>Bacteria</taxon>
        <taxon>Bacillati</taxon>
        <taxon>Bacillota</taxon>
        <taxon>Clostridia</taxon>
        <taxon>Lachnospirales</taxon>
        <taxon>Lachnospiraceae</taxon>
        <taxon>Stomatobaculum</taxon>
    </lineage>
</organism>
<dbReference type="Gene3D" id="3.90.550.10">
    <property type="entry name" value="Spore Coat Polysaccharide Biosynthesis Protein SpsA, Chain A"/>
    <property type="match status" value="1"/>
</dbReference>
<proteinExistence type="predicted"/>
<dbReference type="Pfam" id="PF00535">
    <property type="entry name" value="Glycos_transf_2"/>
    <property type="match status" value="1"/>
</dbReference>
<dbReference type="EMBL" id="AGEL01000007">
    <property type="protein sequence ID" value="EHO16460.1"/>
    <property type="molecule type" value="Genomic_DNA"/>
</dbReference>
<dbReference type="PANTHER" id="PTHR43685:SF13">
    <property type="entry name" value="O ANTIGEN BIOSYNTHESIS RHAMNOSYLTRANSFERASE RFBN"/>
    <property type="match status" value="1"/>
</dbReference>
<dbReference type="SUPFAM" id="SSF53448">
    <property type="entry name" value="Nucleotide-diphospho-sugar transferases"/>
    <property type="match status" value="1"/>
</dbReference>
<dbReference type="RefSeq" id="WP_009532992.1">
    <property type="nucleotide sequence ID" value="NZ_JH590863.1"/>
</dbReference>
<dbReference type="InterPro" id="IPR001173">
    <property type="entry name" value="Glyco_trans_2-like"/>
</dbReference>
<sequence>MGETELDVIIPVYRPDERFFQLLAQLACQSIPLHRIILMNTERAYWDAAGAEGRLETLGISERCEIHHLSKAEFDHGGTRNTGVLFSETPYFVMMTQDAVPCDDKLLERLLFPLVNGKAEMSYGRQVASPDADILEKFTRRYNYGDQSFLKTEADKEKLGIKTYFASNVCAAYVRARFDALGGFPPRAIFNEDMIYAARLLQSGGTLAYCADARVYHSHCYTPAQQFHRNFDLAVSQAEHPEIFADLKSEAEGIRMVRRTARFLKRQGEGREIPRLFALSAAKYFGYALGKRYRLLPKWLRARCTMNRSYWEKCA</sequence>
<dbReference type="Proteomes" id="UP000018466">
    <property type="component" value="Unassembled WGS sequence"/>
</dbReference>
<dbReference type="InterPro" id="IPR029044">
    <property type="entry name" value="Nucleotide-diphossugar_trans"/>
</dbReference>